<dbReference type="PROSITE" id="PS50931">
    <property type="entry name" value="HTH_LYSR"/>
    <property type="match status" value="1"/>
</dbReference>
<keyword evidence="4" id="KW-0804">Transcription</keyword>
<accession>A0ABT7DPS3</accession>
<evidence type="ECO:0000259" key="5">
    <source>
        <dbReference type="PROSITE" id="PS50931"/>
    </source>
</evidence>
<comment type="caution">
    <text evidence="6">The sequence shown here is derived from an EMBL/GenBank/DDBJ whole genome shotgun (WGS) entry which is preliminary data.</text>
</comment>
<evidence type="ECO:0000256" key="4">
    <source>
        <dbReference type="ARBA" id="ARBA00023163"/>
    </source>
</evidence>
<dbReference type="Gene3D" id="1.10.10.10">
    <property type="entry name" value="Winged helix-like DNA-binding domain superfamily/Winged helix DNA-binding domain"/>
    <property type="match status" value="1"/>
</dbReference>
<gene>
    <name evidence="6" type="ORF">QNJ86_12120</name>
</gene>
<evidence type="ECO:0000313" key="6">
    <source>
        <dbReference type="EMBL" id="MDJ1651550.1"/>
    </source>
</evidence>
<dbReference type="SUPFAM" id="SSF46785">
    <property type="entry name" value="Winged helix' DNA-binding domain"/>
    <property type="match status" value="1"/>
</dbReference>
<dbReference type="Pfam" id="PF00126">
    <property type="entry name" value="HTH_1"/>
    <property type="match status" value="1"/>
</dbReference>
<proteinExistence type="inferred from homology"/>
<protein>
    <submittedName>
        <fullName evidence="6">LysR family transcriptional regulator</fullName>
    </submittedName>
</protein>
<feature type="domain" description="HTH lysR-type" evidence="5">
    <location>
        <begin position="1"/>
        <end position="58"/>
    </location>
</feature>
<reference evidence="6 7" key="1">
    <citation type="submission" date="2023-05" db="EMBL/GenBank/DDBJ databases">
        <title>Gordonibacter KGMB12511T sp. nov., isolated from faeces of healthy Korean.</title>
        <authorList>
            <person name="Kim H.S."/>
            <person name="Kim J.-S."/>
            <person name="Suh M.K."/>
            <person name="Eom M.K."/>
            <person name="Do H.E."/>
            <person name="Lee J.-S."/>
        </authorList>
    </citation>
    <scope>NUCLEOTIDE SEQUENCE [LARGE SCALE GENOMIC DNA]</scope>
    <source>
        <strain evidence="6 7">KGMB12511</strain>
    </source>
</reference>
<name>A0ABT7DPS3_9ACTN</name>
<dbReference type="Gene3D" id="3.40.190.290">
    <property type="match status" value="1"/>
</dbReference>
<dbReference type="InterPro" id="IPR036388">
    <property type="entry name" value="WH-like_DNA-bd_sf"/>
</dbReference>
<dbReference type="InterPro" id="IPR036390">
    <property type="entry name" value="WH_DNA-bd_sf"/>
</dbReference>
<dbReference type="PANTHER" id="PTHR30346:SF0">
    <property type="entry name" value="HCA OPERON TRANSCRIPTIONAL ACTIVATOR HCAR"/>
    <property type="match status" value="1"/>
</dbReference>
<evidence type="ECO:0000313" key="7">
    <source>
        <dbReference type="Proteomes" id="UP001232750"/>
    </source>
</evidence>
<sequence length="293" mass="32490">MRVEHMREFVAVANAASFTVAAEKMFVAQPVLSKHVHGIEETLGAQLINRSPKKLTLTPLGEKAYDAFEDIVERYDDLLLQMRRDDNRVSGKMRMGILSTGVGTYVMPLVTAFNRRFPNVSFTFMTEKPQHIVQSLMENKLDVGFVAKGDFNDMGLLSYRLIGHDLLKVALPADHPAVARGIVTPEDLAGNTLVCLKIKETTNALNNLLFAAGFKPRKIHRVDELEVAAANVTAKNGYFVLPDFMGDTFSTFGDIKVVDLAEPVLLPIYFAYKTANENPLIPLFLDSIEAATE</sequence>
<dbReference type="Proteomes" id="UP001232750">
    <property type="component" value="Unassembled WGS sequence"/>
</dbReference>
<dbReference type="RefSeq" id="WP_283832898.1">
    <property type="nucleotide sequence ID" value="NZ_JASJEU010000024.1"/>
</dbReference>
<dbReference type="EMBL" id="JASJEU010000024">
    <property type="protein sequence ID" value="MDJ1651550.1"/>
    <property type="molecule type" value="Genomic_DNA"/>
</dbReference>
<dbReference type="SUPFAM" id="SSF53850">
    <property type="entry name" value="Periplasmic binding protein-like II"/>
    <property type="match status" value="1"/>
</dbReference>
<dbReference type="InterPro" id="IPR000847">
    <property type="entry name" value="LysR_HTH_N"/>
</dbReference>
<keyword evidence="3" id="KW-0238">DNA-binding</keyword>
<dbReference type="PRINTS" id="PR00039">
    <property type="entry name" value="HTHLYSR"/>
</dbReference>
<keyword evidence="7" id="KW-1185">Reference proteome</keyword>
<evidence type="ECO:0000256" key="3">
    <source>
        <dbReference type="ARBA" id="ARBA00023125"/>
    </source>
</evidence>
<comment type="similarity">
    <text evidence="1">Belongs to the LysR transcriptional regulatory family.</text>
</comment>
<evidence type="ECO:0000256" key="2">
    <source>
        <dbReference type="ARBA" id="ARBA00023015"/>
    </source>
</evidence>
<evidence type="ECO:0000256" key="1">
    <source>
        <dbReference type="ARBA" id="ARBA00009437"/>
    </source>
</evidence>
<dbReference type="PANTHER" id="PTHR30346">
    <property type="entry name" value="TRANSCRIPTIONAL DUAL REGULATOR HCAR-RELATED"/>
    <property type="match status" value="1"/>
</dbReference>
<keyword evidence="2" id="KW-0805">Transcription regulation</keyword>
<organism evidence="6 7">
    <name type="scientific">Gordonibacter faecis</name>
    <dbReference type="NCBI Taxonomy" id="3047475"/>
    <lineage>
        <taxon>Bacteria</taxon>
        <taxon>Bacillati</taxon>
        <taxon>Actinomycetota</taxon>
        <taxon>Coriobacteriia</taxon>
        <taxon>Eggerthellales</taxon>
        <taxon>Eggerthellaceae</taxon>
        <taxon>Gordonibacter</taxon>
    </lineage>
</organism>
<dbReference type="Pfam" id="PF03466">
    <property type="entry name" value="LysR_substrate"/>
    <property type="match status" value="1"/>
</dbReference>
<dbReference type="InterPro" id="IPR005119">
    <property type="entry name" value="LysR_subst-bd"/>
</dbReference>